<protein>
    <submittedName>
        <fullName evidence="2">Uncharacterized protein</fullName>
    </submittedName>
</protein>
<feature type="region of interest" description="Disordered" evidence="1">
    <location>
        <begin position="1"/>
        <end position="33"/>
    </location>
</feature>
<dbReference type="KEGG" id="ehx:EMIHUDRAFT_252139"/>
<sequence>MSANWASVADEDASSAASDWRPDVPAVSSAPSARCSHVDALSVSRAETGLQEASSARGAT</sequence>
<keyword evidence="3" id="KW-1185">Reference proteome</keyword>
<evidence type="ECO:0000313" key="3">
    <source>
        <dbReference type="Proteomes" id="UP000013827"/>
    </source>
</evidence>
<dbReference type="PaxDb" id="2903-EOD37318"/>
<dbReference type="RefSeq" id="XP_005789747.1">
    <property type="nucleotide sequence ID" value="XM_005789690.1"/>
</dbReference>
<dbReference type="GeneID" id="17282589"/>
<accession>A0A0D3KNI3</accession>
<evidence type="ECO:0000256" key="1">
    <source>
        <dbReference type="SAM" id="MobiDB-lite"/>
    </source>
</evidence>
<proteinExistence type="predicted"/>
<dbReference type="HOGENOM" id="CLU_2946498_0_0_1"/>
<reference evidence="2" key="2">
    <citation type="submission" date="2024-10" db="UniProtKB">
        <authorList>
            <consortium name="EnsemblProtists"/>
        </authorList>
    </citation>
    <scope>IDENTIFICATION</scope>
</reference>
<name>A0A0D3KNI3_EMIH1</name>
<reference evidence="3" key="1">
    <citation type="journal article" date="2013" name="Nature">
        <title>Pan genome of the phytoplankton Emiliania underpins its global distribution.</title>
        <authorList>
            <person name="Read B.A."/>
            <person name="Kegel J."/>
            <person name="Klute M.J."/>
            <person name="Kuo A."/>
            <person name="Lefebvre S.C."/>
            <person name="Maumus F."/>
            <person name="Mayer C."/>
            <person name="Miller J."/>
            <person name="Monier A."/>
            <person name="Salamov A."/>
            <person name="Young J."/>
            <person name="Aguilar M."/>
            <person name="Claverie J.M."/>
            <person name="Frickenhaus S."/>
            <person name="Gonzalez K."/>
            <person name="Herman E.K."/>
            <person name="Lin Y.C."/>
            <person name="Napier J."/>
            <person name="Ogata H."/>
            <person name="Sarno A.F."/>
            <person name="Shmutz J."/>
            <person name="Schroeder D."/>
            <person name="de Vargas C."/>
            <person name="Verret F."/>
            <person name="von Dassow P."/>
            <person name="Valentin K."/>
            <person name="Van de Peer Y."/>
            <person name="Wheeler G."/>
            <person name="Dacks J.B."/>
            <person name="Delwiche C.F."/>
            <person name="Dyhrman S.T."/>
            <person name="Glockner G."/>
            <person name="John U."/>
            <person name="Richards T."/>
            <person name="Worden A.Z."/>
            <person name="Zhang X."/>
            <person name="Grigoriev I.V."/>
            <person name="Allen A.E."/>
            <person name="Bidle K."/>
            <person name="Borodovsky M."/>
            <person name="Bowler C."/>
            <person name="Brownlee C."/>
            <person name="Cock J.M."/>
            <person name="Elias M."/>
            <person name="Gladyshev V.N."/>
            <person name="Groth M."/>
            <person name="Guda C."/>
            <person name="Hadaegh A."/>
            <person name="Iglesias-Rodriguez M.D."/>
            <person name="Jenkins J."/>
            <person name="Jones B.M."/>
            <person name="Lawson T."/>
            <person name="Leese F."/>
            <person name="Lindquist E."/>
            <person name="Lobanov A."/>
            <person name="Lomsadze A."/>
            <person name="Malik S.B."/>
            <person name="Marsh M.E."/>
            <person name="Mackinder L."/>
            <person name="Mock T."/>
            <person name="Mueller-Roeber B."/>
            <person name="Pagarete A."/>
            <person name="Parker M."/>
            <person name="Probert I."/>
            <person name="Quesneville H."/>
            <person name="Raines C."/>
            <person name="Rensing S.A."/>
            <person name="Riano-Pachon D.M."/>
            <person name="Richier S."/>
            <person name="Rokitta S."/>
            <person name="Shiraiwa Y."/>
            <person name="Soanes D.M."/>
            <person name="van der Giezen M."/>
            <person name="Wahlund T.M."/>
            <person name="Williams B."/>
            <person name="Wilson W."/>
            <person name="Wolfe G."/>
            <person name="Wurch L.L."/>
        </authorList>
    </citation>
    <scope>NUCLEOTIDE SEQUENCE</scope>
</reference>
<dbReference type="EnsemblProtists" id="EOD37318">
    <property type="protein sequence ID" value="EOD37318"/>
    <property type="gene ID" value="EMIHUDRAFT_252139"/>
</dbReference>
<dbReference type="Proteomes" id="UP000013827">
    <property type="component" value="Unassembled WGS sequence"/>
</dbReference>
<evidence type="ECO:0000313" key="2">
    <source>
        <dbReference type="EnsemblProtists" id="EOD37318"/>
    </source>
</evidence>
<dbReference type="AlphaFoldDB" id="A0A0D3KNI3"/>
<organism evidence="2 3">
    <name type="scientific">Emiliania huxleyi (strain CCMP1516)</name>
    <dbReference type="NCBI Taxonomy" id="280463"/>
    <lineage>
        <taxon>Eukaryota</taxon>
        <taxon>Haptista</taxon>
        <taxon>Haptophyta</taxon>
        <taxon>Prymnesiophyceae</taxon>
        <taxon>Isochrysidales</taxon>
        <taxon>Noelaerhabdaceae</taxon>
        <taxon>Emiliania</taxon>
    </lineage>
</organism>